<dbReference type="CDD" id="cd13959">
    <property type="entry name" value="PT_UbiA_COQ2"/>
    <property type="match status" value="1"/>
</dbReference>
<feature type="transmembrane region" description="Helical" evidence="12">
    <location>
        <begin position="16"/>
        <end position="34"/>
    </location>
</feature>
<dbReference type="InterPro" id="IPR044878">
    <property type="entry name" value="UbiA_sf"/>
</dbReference>
<feature type="transmembrane region" description="Helical" evidence="12">
    <location>
        <begin position="109"/>
        <end position="125"/>
    </location>
</feature>
<feature type="transmembrane region" description="Helical" evidence="12">
    <location>
        <begin position="132"/>
        <end position="152"/>
    </location>
</feature>
<feature type="transmembrane region" description="Helical" evidence="12">
    <location>
        <begin position="229"/>
        <end position="249"/>
    </location>
</feature>
<dbReference type="GO" id="GO:0008412">
    <property type="term" value="F:4-hydroxybenzoate polyprenyltransferase activity"/>
    <property type="evidence" value="ECO:0007669"/>
    <property type="project" value="UniProtKB-EC"/>
</dbReference>
<keyword evidence="7" id="KW-0831">Ubiquinone biosynthesis</keyword>
<dbReference type="GO" id="GO:0005886">
    <property type="term" value="C:plasma membrane"/>
    <property type="evidence" value="ECO:0007669"/>
    <property type="project" value="TreeGrafter"/>
</dbReference>
<evidence type="ECO:0000256" key="8">
    <source>
        <dbReference type="ARBA" id="ARBA00022692"/>
    </source>
</evidence>
<evidence type="ECO:0000256" key="7">
    <source>
        <dbReference type="ARBA" id="ARBA00022688"/>
    </source>
</evidence>
<feature type="transmembrane region" description="Helical" evidence="12">
    <location>
        <begin position="261"/>
        <end position="282"/>
    </location>
</feature>
<dbReference type="FunFam" id="1.20.120.1780:FF:000001">
    <property type="entry name" value="4-hydroxybenzoate octaprenyltransferase"/>
    <property type="match status" value="1"/>
</dbReference>
<dbReference type="NCBIfam" id="TIGR01475">
    <property type="entry name" value="ubiA_other"/>
    <property type="match status" value="1"/>
</dbReference>
<dbReference type="PANTHER" id="PTHR11048">
    <property type="entry name" value="PRENYLTRANSFERASES"/>
    <property type="match status" value="1"/>
</dbReference>
<comment type="caution">
    <text evidence="13">The sequence shown here is derived from an EMBL/GenBank/DDBJ whole genome shotgun (WGS) entry which is preliminary data.</text>
</comment>
<dbReference type="AlphaFoldDB" id="A0A2J6WNI3"/>
<dbReference type="NCBIfam" id="NF009524">
    <property type="entry name" value="PRK12886.1"/>
    <property type="match status" value="1"/>
</dbReference>
<keyword evidence="6 13" id="KW-0808">Transferase</keyword>
<dbReference type="Pfam" id="PF01040">
    <property type="entry name" value="UbiA"/>
    <property type="match status" value="1"/>
</dbReference>
<dbReference type="EC" id="2.5.1.39" evidence="11"/>
<accession>A0A2J6WNI3</accession>
<evidence type="ECO:0000256" key="3">
    <source>
        <dbReference type="ARBA" id="ARBA00005985"/>
    </source>
</evidence>
<feature type="transmembrane region" description="Helical" evidence="12">
    <location>
        <begin position="87"/>
        <end position="103"/>
    </location>
</feature>
<comment type="subcellular location">
    <subcellularLocation>
        <location evidence="2">Membrane</location>
        <topology evidence="2">Multi-pass membrane protein</topology>
    </subcellularLocation>
</comment>
<dbReference type="FunFam" id="1.10.357.140:FF:000008">
    <property type="entry name" value="4-hydroxybenzoate octaprenyltransferase"/>
    <property type="match status" value="1"/>
</dbReference>
<keyword evidence="5" id="KW-0997">Cell inner membrane</keyword>
<evidence type="ECO:0000256" key="2">
    <source>
        <dbReference type="ARBA" id="ARBA00004141"/>
    </source>
</evidence>
<comment type="cofactor">
    <cofactor evidence="1">
        <name>Mg(2+)</name>
        <dbReference type="ChEBI" id="CHEBI:18420"/>
    </cofactor>
</comment>
<sequence>MEKLVDFLKMIKFEHSIFALPFAFTGAIIAANGLPTFQQILWIVVAMVGARSGAMGLNRVIDAEIDRENPRTANREIPAGKISKKEAIIYILISFAAYEYATYKLNKLSFLLSPIPLIIFFLYSYTKRFTALCHVVLGMALGLAPIGAYVAITGRIDLPIVIMGLGVLFWVAGFDVIYAIQDIQYDREKGLFSIPRFLGVNGSLWVARLFHMVAFSLFILVKYLQPMGIFYLIGVVGSGLFMIYEHYILKKSNLKKLNMAFFNINAYISIIIFLATTTDIFLRG</sequence>
<evidence type="ECO:0000313" key="13">
    <source>
        <dbReference type="EMBL" id="PMP71957.1"/>
    </source>
</evidence>
<evidence type="ECO:0000256" key="4">
    <source>
        <dbReference type="ARBA" id="ARBA00022475"/>
    </source>
</evidence>
<gene>
    <name evidence="13" type="ORF">C0187_02770</name>
</gene>
<dbReference type="PANTHER" id="PTHR11048:SF28">
    <property type="entry name" value="4-HYDROXYBENZOATE POLYPRENYLTRANSFERASE, MITOCHONDRIAL"/>
    <property type="match status" value="1"/>
</dbReference>
<evidence type="ECO:0000256" key="12">
    <source>
        <dbReference type="SAM" id="Phobius"/>
    </source>
</evidence>
<dbReference type="InterPro" id="IPR039653">
    <property type="entry name" value="Prenyltransferase"/>
</dbReference>
<evidence type="ECO:0000256" key="1">
    <source>
        <dbReference type="ARBA" id="ARBA00001946"/>
    </source>
</evidence>
<keyword evidence="8 12" id="KW-0812">Transmembrane</keyword>
<comment type="similarity">
    <text evidence="3">Belongs to the UbiA prenyltransferase family.</text>
</comment>
<reference evidence="13 14" key="1">
    <citation type="submission" date="2018-01" db="EMBL/GenBank/DDBJ databases">
        <title>Metagenomic assembled genomes from two thermal pools in the Uzon Caldera, Kamchatka, Russia.</title>
        <authorList>
            <person name="Wilkins L."/>
            <person name="Ettinger C."/>
        </authorList>
    </citation>
    <scope>NUCLEOTIDE SEQUENCE [LARGE SCALE GENOMIC DNA]</scope>
    <source>
        <strain evidence="13">ZAV-05</strain>
    </source>
</reference>
<dbReference type="Proteomes" id="UP000242881">
    <property type="component" value="Unassembled WGS sequence"/>
</dbReference>
<evidence type="ECO:0000313" key="14">
    <source>
        <dbReference type="Proteomes" id="UP000242881"/>
    </source>
</evidence>
<proteinExistence type="inferred from homology"/>
<keyword evidence="4" id="KW-1003">Cell membrane</keyword>
<keyword evidence="10 12" id="KW-0472">Membrane</keyword>
<dbReference type="InterPro" id="IPR006371">
    <property type="entry name" value="Polyprenyltransferase_UbiA-li"/>
</dbReference>
<dbReference type="GO" id="GO:0006744">
    <property type="term" value="P:ubiquinone biosynthetic process"/>
    <property type="evidence" value="ECO:0007669"/>
    <property type="project" value="UniProtKB-KW"/>
</dbReference>
<organism evidence="13 14">
    <name type="scientific">Calditerrivibrio nitroreducens</name>
    <dbReference type="NCBI Taxonomy" id="477976"/>
    <lineage>
        <taxon>Bacteria</taxon>
        <taxon>Pseudomonadati</taxon>
        <taxon>Deferribacterota</taxon>
        <taxon>Deferribacteres</taxon>
        <taxon>Deferribacterales</taxon>
        <taxon>Calditerrivibrionaceae</taxon>
    </lineage>
</organism>
<evidence type="ECO:0000256" key="10">
    <source>
        <dbReference type="ARBA" id="ARBA00023136"/>
    </source>
</evidence>
<dbReference type="Gene3D" id="1.10.357.140">
    <property type="entry name" value="UbiA prenyltransferase"/>
    <property type="match status" value="1"/>
</dbReference>
<feature type="transmembrane region" description="Helical" evidence="12">
    <location>
        <begin position="202"/>
        <end position="223"/>
    </location>
</feature>
<dbReference type="Gene3D" id="1.20.120.1780">
    <property type="entry name" value="UbiA prenyltransferase"/>
    <property type="match status" value="1"/>
</dbReference>
<evidence type="ECO:0000256" key="11">
    <source>
        <dbReference type="ARBA" id="ARBA00034524"/>
    </source>
</evidence>
<keyword evidence="9 12" id="KW-1133">Transmembrane helix</keyword>
<name>A0A2J6WNI3_9BACT</name>
<protein>
    <recommendedName>
        <fullName evidence="11">4-hydroxybenzoate polyprenyltransferase</fullName>
        <ecNumber evidence="11">2.5.1.39</ecNumber>
    </recommendedName>
</protein>
<feature type="transmembrane region" description="Helical" evidence="12">
    <location>
        <begin position="40"/>
        <end position="61"/>
    </location>
</feature>
<evidence type="ECO:0000256" key="6">
    <source>
        <dbReference type="ARBA" id="ARBA00022679"/>
    </source>
</evidence>
<dbReference type="InterPro" id="IPR000537">
    <property type="entry name" value="UbiA_prenyltransferase"/>
</dbReference>
<evidence type="ECO:0000256" key="5">
    <source>
        <dbReference type="ARBA" id="ARBA00022519"/>
    </source>
</evidence>
<dbReference type="EMBL" id="PNIN01000031">
    <property type="protein sequence ID" value="PMP71957.1"/>
    <property type="molecule type" value="Genomic_DNA"/>
</dbReference>
<feature type="transmembrane region" description="Helical" evidence="12">
    <location>
        <begin position="158"/>
        <end position="181"/>
    </location>
</feature>
<evidence type="ECO:0000256" key="9">
    <source>
        <dbReference type="ARBA" id="ARBA00022989"/>
    </source>
</evidence>